<proteinExistence type="predicted"/>
<protein>
    <submittedName>
        <fullName evidence="1">Uncharacterized protein</fullName>
    </submittedName>
</protein>
<sequence length="278" mass="32653">MQKGLLLTDRDIDLLKYLAYGPAFSADLHERFFIKGGKLIASRTFRARMHRLLEGKCVSVFRPQRRSFQAKQKQSPLYGITQRGAEILAGEDRLPIDRIRIVRPDVRPIEHEIIVTRFIRKIYEYDTLKYTVIRLYDDAMLLKLRNRMDRIPDLYFTIKLRNEAYYNFMVEVDAGTTHAPEFIRKLLTFTQSKQSPIRLHEREPFGILIVCNTEFRMNYLQRIVMESSLTAKLRSLFAFNTIQGVDNSLGLFNPWWKTDGSRIDHIFKGAGRRDSAQK</sequence>
<evidence type="ECO:0000313" key="1">
    <source>
        <dbReference type="EMBL" id="NKE73478.1"/>
    </source>
</evidence>
<evidence type="ECO:0000313" key="2">
    <source>
        <dbReference type="Proteomes" id="UP000534783"/>
    </source>
</evidence>
<gene>
    <name evidence="1" type="ORF">MNODULE_22210</name>
</gene>
<accession>A0A7X6ID90</accession>
<name>A0A7X6ID90_9BACT</name>
<dbReference type="InterPro" id="IPR025855">
    <property type="entry name" value="Replic_Relax"/>
</dbReference>
<reference evidence="1 2" key="1">
    <citation type="journal article" date="2020" name="Nature">
        <title>Bacterial chemolithoautotrophy via manganese oxidation.</title>
        <authorList>
            <person name="Yu H."/>
            <person name="Leadbetter J.R."/>
        </authorList>
    </citation>
    <scope>NUCLEOTIDE SEQUENCE [LARGE SCALE GENOMIC DNA]</scope>
    <source>
        <strain evidence="1 2">Mn-1</strain>
    </source>
</reference>
<comment type="caution">
    <text evidence="1">The sequence shown here is derived from an EMBL/GenBank/DDBJ whole genome shotgun (WGS) entry which is preliminary data.</text>
</comment>
<dbReference type="AlphaFoldDB" id="A0A7X6ID90"/>
<dbReference type="RefSeq" id="WP_168063435.1">
    <property type="nucleotide sequence ID" value="NZ_VTOW01000007.1"/>
</dbReference>
<dbReference type="Proteomes" id="UP000534783">
    <property type="component" value="Unassembled WGS sequence"/>
</dbReference>
<keyword evidence="2" id="KW-1185">Reference proteome</keyword>
<organism evidence="1 2">
    <name type="scientific">Candidatus Manganitrophus noduliformans</name>
    <dbReference type="NCBI Taxonomy" id="2606439"/>
    <lineage>
        <taxon>Bacteria</taxon>
        <taxon>Pseudomonadati</taxon>
        <taxon>Nitrospirota</taxon>
        <taxon>Nitrospiria</taxon>
        <taxon>Candidatus Troglogloeales</taxon>
        <taxon>Candidatus Manganitrophaceae</taxon>
        <taxon>Candidatus Manganitrophus</taxon>
    </lineage>
</organism>
<dbReference type="EMBL" id="VTOW01000007">
    <property type="protein sequence ID" value="NKE73478.1"/>
    <property type="molecule type" value="Genomic_DNA"/>
</dbReference>
<dbReference type="Pfam" id="PF13814">
    <property type="entry name" value="Replic_Relax"/>
    <property type="match status" value="1"/>
</dbReference>